<keyword evidence="5" id="KW-0964">Secreted</keyword>
<dbReference type="CDD" id="cd04056">
    <property type="entry name" value="Peptidases_S53"/>
    <property type="match status" value="1"/>
</dbReference>
<feature type="active site" description="Charge relay system" evidence="15">
    <location>
        <position position="317"/>
    </location>
</feature>
<evidence type="ECO:0000313" key="19">
    <source>
        <dbReference type="EMBL" id="KAF5328539.1"/>
    </source>
</evidence>
<dbReference type="EC" id="3.4.14.10" evidence="4"/>
<evidence type="ECO:0000256" key="12">
    <source>
        <dbReference type="ARBA" id="ARBA00023026"/>
    </source>
</evidence>
<feature type="binding site" evidence="15">
    <location>
        <position position="561"/>
    </location>
    <ligand>
        <name>Ca(2+)</name>
        <dbReference type="ChEBI" id="CHEBI:29108"/>
    </ligand>
</feature>
<protein>
    <recommendedName>
        <fullName evidence="4">tripeptidyl-peptidase II</fullName>
        <ecNumber evidence="4">3.4.14.10</ecNumber>
    </recommendedName>
</protein>
<name>A0A8H5BSN9_9AGAR</name>
<sequence>MAPVVRASFLLYASLALYTVIASGPVTYSSIAHAKRASVLRERRDIIPNHFAGIGAPHEDTILQLKIGLQPNNRSGLEQALFDVSTPGGTQYGKHLTAEEVHSYMSAHPSTSSIVLTWLLESGVPESSITLESKGSTGDWLALSVPVPIANDLFSTEFHTFLHKRSGETIIRALEYSVPLDLVEHISLVHPIVTFGIDSGSNLKLDVTAHGRSLGAQRSTRDNGTEPEVNSGVIDESCATKVTPACLQALYGISNTPATQSSNRIGVPGLIQQWAQKADLNAFLERYRPDMDPNTTFSLETLTGGEDPQGPDKAGSEANLDIQYTVGLATGVPTTFISAGCDLCDGAHGFLDVVEFISNQTNPPQVISMSYGFTEEEISPDLAKRICDAYMALTARGVSLIFGSGDAGVSGAIPGNETTCTSFVPTFPGGCPYITSVGGTQGISPEVATNFSSGGFSNVFSQPSFQQPFVSAYLESTGVEDTYAGRFNASGRGFPDVSTQANHIQIVVGGNFTEIWGTSASGPIFASMIALVNDRLIGAGKPPLGYLNPFLYANPQIFNDITSGNNPGCNTEGFNATKGWDPITGLGTPNFEALLLAAGIA</sequence>
<evidence type="ECO:0000256" key="3">
    <source>
        <dbReference type="ARBA" id="ARBA00004239"/>
    </source>
</evidence>
<dbReference type="GO" id="GO:0005576">
    <property type="term" value="C:extracellular region"/>
    <property type="evidence" value="ECO:0007669"/>
    <property type="project" value="UniProtKB-SubCell"/>
</dbReference>
<evidence type="ECO:0000256" key="15">
    <source>
        <dbReference type="PROSITE-ProRule" id="PRU01032"/>
    </source>
</evidence>
<dbReference type="InterPro" id="IPR050819">
    <property type="entry name" value="Tripeptidyl-peptidase_I"/>
</dbReference>
<keyword evidence="11 15" id="KW-0106">Calcium</keyword>
<dbReference type="Proteomes" id="UP000559256">
    <property type="component" value="Unassembled WGS sequence"/>
</dbReference>
<keyword evidence="12" id="KW-0843">Virulence</keyword>
<keyword evidence="6 15" id="KW-0645">Protease</keyword>
<feature type="binding site" evidence="15">
    <location>
        <position position="579"/>
    </location>
    <ligand>
        <name>Ca(2+)</name>
        <dbReference type="ChEBI" id="CHEBI:29108"/>
    </ligand>
</feature>
<evidence type="ECO:0000313" key="20">
    <source>
        <dbReference type="Proteomes" id="UP000559256"/>
    </source>
</evidence>
<feature type="active site" description="Charge relay system" evidence="15">
    <location>
        <position position="519"/>
    </location>
</feature>
<evidence type="ECO:0000256" key="14">
    <source>
        <dbReference type="ARBA" id="ARBA00023180"/>
    </source>
</evidence>
<dbReference type="SUPFAM" id="SSF52743">
    <property type="entry name" value="Subtilisin-like"/>
    <property type="match status" value="1"/>
</dbReference>
<keyword evidence="7 15" id="KW-0479">Metal-binding</keyword>
<keyword evidence="13" id="KW-0865">Zymogen</keyword>
<evidence type="ECO:0000256" key="6">
    <source>
        <dbReference type="ARBA" id="ARBA00022670"/>
    </source>
</evidence>
<dbReference type="InterPro" id="IPR030400">
    <property type="entry name" value="Sedolisin_dom"/>
</dbReference>
<dbReference type="GO" id="GO:0004252">
    <property type="term" value="F:serine-type endopeptidase activity"/>
    <property type="evidence" value="ECO:0007669"/>
    <property type="project" value="UniProtKB-UniRule"/>
</dbReference>
<feature type="active site" description="Charge relay system" evidence="15">
    <location>
        <position position="321"/>
    </location>
</feature>
<evidence type="ECO:0000256" key="5">
    <source>
        <dbReference type="ARBA" id="ARBA00022525"/>
    </source>
</evidence>
<dbReference type="CDD" id="cd11377">
    <property type="entry name" value="Pro-peptidase_S53"/>
    <property type="match status" value="1"/>
</dbReference>
<dbReference type="InterPro" id="IPR015366">
    <property type="entry name" value="S53_propep"/>
</dbReference>
<keyword evidence="14" id="KW-0325">Glycoprotein</keyword>
<dbReference type="EMBL" id="JAACJM010000359">
    <property type="protein sequence ID" value="KAF5328539.1"/>
    <property type="molecule type" value="Genomic_DNA"/>
</dbReference>
<comment type="subcellular location">
    <subcellularLocation>
        <location evidence="3">Secreted</location>
        <location evidence="3">Extracellular space</location>
    </subcellularLocation>
</comment>
<comment type="caution">
    <text evidence="19">The sequence shown here is derived from an EMBL/GenBank/DDBJ whole genome shotgun (WGS) entry which is preliminary data.</text>
</comment>
<comment type="catalytic activity">
    <reaction evidence="1">
        <text>Release of an N-terminal tripeptide from a polypeptide.</text>
        <dbReference type="EC" id="3.4.14.10"/>
    </reaction>
</comment>
<accession>A0A8H5BSN9</accession>
<feature type="chain" id="PRO_5034978974" description="tripeptidyl-peptidase II" evidence="17">
    <location>
        <begin position="23"/>
        <end position="601"/>
    </location>
</feature>
<dbReference type="InterPro" id="IPR000209">
    <property type="entry name" value="Peptidase_S8/S53_dom"/>
</dbReference>
<evidence type="ECO:0000256" key="13">
    <source>
        <dbReference type="ARBA" id="ARBA00023145"/>
    </source>
</evidence>
<keyword evidence="9 15" id="KW-0378">Hydrolase</keyword>
<dbReference type="GO" id="GO:0006508">
    <property type="term" value="P:proteolysis"/>
    <property type="evidence" value="ECO:0007669"/>
    <property type="project" value="UniProtKB-KW"/>
</dbReference>
<evidence type="ECO:0000256" key="16">
    <source>
        <dbReference type="SAM" id="MobiDB-lite"/>
    </source>
</evidence>
<evidence type="ECO:0000256" key="9">
    <source>
        <dbReference type="ARBA" id="ARBA00022801"/>
    </source>
</evidence>
<feature type="signal peptide" evidence="17">
    <location>
        <begin position="1"/>
        <end position="22"/>
    </location>
</feature>
<evidence type="ECO:0000256" key="10">
    <source>
        <dbReference type="ARBA" id="ARBA00022825"/>
    </source>
</evidence>
<feature type="domain" description="Peptidase S53" evidence="18">
    <location>
        <begin position="241"/>
        <end position="601"/>
    </location>
</feature>
<evidence type="ECO:0000256" key="7">
    <source>
        <dbReference type="ARBA" id="ARBA00022723"/>
    </source>
</evidence>
<dbReference type="GO" id="GO:0008240">
    <property type="term" value="F:tripeptidyl-peptidase activity"/>
    <property type="evidence" value="ECO:0007669"/>
    <property type="project" value="UniProtKB-EC"/>
</dbReference>
<evidence type="ECO:0000256" key="11">
    <source>
        <dbReference type="ARBA" id="ARBA00022837"/>
    </source>
</evidence>
<keyword evidence="10 15" id="KW-0720">Serine protease</keyword>
<organism evidence="19 20">
    <name type="scientific">Tetrapyrgos nigripes</name>
    <dbReference type="NCBI Taxonomy" id="182062"/>
    <lineage>
        <taxon>Eukaryota</taxon>
        <taxon>Fungi</taxon>
        <taxon>Dikarya</taxon>
        <taxon>Basidiomycota</taxon>
        <taxon>Agaricomycotina</taxon>
        <taxon>Agaricomycetes</taxon>
        <taxon>Agaricomycetidae</taxon>
        <taxon>Agaricales</taxon>
        <taxon>Marasmiineae</taxon>
        <taxon>Marasmiaceae</taxon>
        <taxon>Tetrapyrgos</taxon>
    </lineage>
</organism>
<dbReference type="PANTHER" id="PTHR14218:SF15">
    <property type="entry name" value="TRIPEPTIDYL-PEPTIDASE 1"/>
    <property type="match status" value="1"/>
</dbReference>
<dbReference type="PROSITE" id="PS51695">
    <property type="entry name" value="SEDOLISIN"/>
    <property type="match status" value="1"/>
</dbReference>
<evidence type="ECO:0000256" key="1">
    <source>
        <dbReference type="ARBA" id="ARBA00001910"/>
    </source>
</evidence>
<dbReference type="InterPro" id="IPR036852">
    <property type="entry name" value="Peptidase_S8/S53_dom_sf"/>
</dbReference>
<proteinExistence type="predicted"/>
<evidence type="ECO:0000256" key="4">
    <source>
        <dbReference type="ARBA" id="ARBA00012462"/>
    </source>
</evidence>
<feature type="binding site" evidence="15">
    <location>
        <position position="560"/>
    </location>
    <ligand>
        <name>Ca(2+)</name>
        <dbReference type="ChEBI" id="CHEBI:29108"/>
    </ligand>
</feature>
<dbReference type="Pfam" id="PF00082">
    <property type="entry name" value="Peptidase_S8"/>
    <property type="match status" value="1"/>
</dbReference>
<feature type="region of interest" description="Disordered" evidence="16">
    <location>
        <begin position="295"/>
        <end position="316"/>
    </location>
</feature>
<evidence type="ECO:0000256" key="2">
    <source>
        <dbReference type="ARBA" id="ARBA00002451"/>
    </source>
</evidence>
<reference evidence="19 20" key="1">
    <citation type="journal article" date="2020" name="ISME J.">
        <title>Uncovering the hidden diversity of litter-decomposition mechanisms in mushroom-forming fungi.</title>
        <authorList>
            <person name="Floudas D."/>
            <person name="Bentzer J."/>
            <person name="Ahren D."/>
            <person name="Johansson T."/>
            <person name="Persson P."/>
            <person name="Tunlid A."/>
        </authorList>
    </citation>
    <scope>NUCLEOTIDE SEQUENCE [LARGE SCALE GENOMIC DNA]</scope>
    <source>
        <strain evidence="19 20">CBS 291.85</strain>
    </source>
</reference>
<evidence type="ECO:0000259" key="18">
    <source>
        <dbReference type="PROSITE" id="PS51695"/>
    </source>
</evidence>
<gene>
    <name evidence="19" type="ORF">D9758_017943</name>
</gene>
<comment type="cofactor">
    <cofactor evidence="15">
        <name>Ca(2+)</name>
        <dbReference type="ChEBI" id="CHEBI:29108"/>
    </cofactor>
    <text evidence="15">Binds 1 Ca(2+) ion per subunit.</text>
</comment>
<evidence type="ECO:0000256" key="8">
    <source>
        <dbReference type="ARBA" id="ARBA00022729"/>
    </source>
</evidence>
<feature type="binding site" evidence="15">
    <location>
        <position position="581"/>
    </location>
    <ligand>
        <name>Ca(2+)</name>
        <dbReference type="ChEBI" id="CHEBI:29108"/>
    </ligand>
</feature>
<comment type="function">
    <text evidence="2">Secreted tripeptidyl-peptidase which degrades proteins at acidic pHs and is involved in virulence.</text>
</comment>
<evidence type="ECO:0000256" key="17">
    <source>
        <dbReference type="SAM" id="SignalP"/>
    </source>
</evidence>
<keyword evidence="8 17" id="KW-0732">Signal</keyword>
<dbReference type="FunFam" id="3.40.50.200:FF:000015">
    <property type="entry name" value="Tripeptidyl peptidase A"/>
    <property type="match status" value="1"/>
</dbReference>
<dbReference type="Gene3D" id="3.40.50.200">
    <property type="entry name" value="Peptidase S8/S53 domain"/>
    <property type="match status" value="1"/>
</dbReference>
<dbReference type="AlphaFoldDB" id="A0A8H5BSN9"/>
<dbReference type="PANTHER" id="PTHR14218">
    <property type="entry name" value="PROTEASE S8 TRIPEPTIDYL PEPTIDASE I CLN2"/>
    <property type="match status" value="1"/>
</dbReference>
<dbReference type="SMART" id="SM00944">
    <property type="entry name" value="Pro-kuma_activ"/>
    <property type="match status" value="1"/>
</dbReference>
<dbReference type="Pfam" id="PF09286">
    <property type="entry name" value="Pro-kuma_activ"/>
    <property type="match status" value="1"/>
</dbReference>
<dbReference type="GO" id="GO:0046872">
    <property type="term" value="F:metal ion binding"/>
    <property type="evidence" value="ECO:0007669"/>
    <property type="project" value="UniProtKB-UniRule"/>
</dbReference>
<dbReference type="OrthoDB" id="409122at2759"/>
<dbReference type="SUPFAM" id="SSF54897">
    <property type="entry name" value="Protease propeptides/inhibitors"/>
    <property type="match status" value="1"/>
</dbReference>
<keyword evidence="20" id="KW-1185">Reference proteome</keyword>